<reference evidence="1 2" key="1">
    <citation type="submission" date="2016-08" db="EMBL/GenBank/DDBJ databases">
        <title>A Parts List for Fungal Cellulosomes Revealed by Comparative Genomics.</title>
        <authorList>
            <consortium name="DOE Joint Genome Institute"/>
            <person name="Haitjema C.H."/>
            <person name="Gilmore S.P."/>
            <person name="Henske J.K."/>
            <person name="Solomon K.V."/>
            <person name="De Groot R."/>
            <person name="Kuo A."/>
            <person name="Mondo S.J."/>
            <person name="Salamov A.A."/>
            <person name="Labutti K."/>
            <person name="Zhao Z."/>
            <person name="Chiniquy J."/>
            <person name="Barry K."/>
            <person name="Brewer H.M."/>
            <person name="Purvine S.O."/>
            <person name="Wright A.T."/>
            <person name="Boxma B."/>
            <person name="Van Alen T."/>
            <person name="Hackstein J.H."/>
            <person name="Baker S.E."/>
            <person name="Grigoriev I.V."/>
            <person name="O'Malley M.A."/>
        </authorList>
    </citation>
    <scope>NUCLEOTIDE SEQUENCE [LARGE SCALE GENOMIC DNA]</scope>
    <source>
        <strain evidence="1 2">S4</strain>
    </source>
</reference>
<keyword evidence="2" id="KW-1185">Reference proteome</keyword>
<protein>
    <submittedName>
        <fullName evidence="1">Uncharacterized protein</fullName>
    </submittedName>
</protein>
<accession>A0A1Y1WQC5</accession>
<dbReference type="EMBL" id="MCFG01000339">
    <property type="protein sequence ID" value="ORX75747.1"/>
    <property type="molecule type" value="Genomic_DNA"/>
</dbReference>
<dbReference type="OrthoDB" id="10508915at2759"/>
<name>A0A1Y1WQC5_9FUNG</name>
<dbReference type="Proteomes" id="UP000193944">
    <property type="component" value="Unassembled WGS sequence"/>
</dbReference>
<evidence type="ECO:0000313" key="1">
    <source>
        <dbReference type="EMBL" id="ORX75747.1"/>
    </source>
</evidence>
<proteinExistence type="predicted"/>
<sequence>MCEEKKLNNELKYWFGENFINSNSLHTEEAKKIYRDCILNTFKLLNDFLRMLIPDFNLNNVSDKCLKTYENYIGNYDKYLDEYDNYIFYIKNNNITIIKDEGIQSNFIFTYERNKNNKNKNLNITNIQYISLSNYFQYPYSSSSILLSSILPSSSSTSYVVSNPTPNRNYNIINEFHEYLVLNEKEQNDLIQTLDTILKLESIKNQKISLVLNKVKNEEKIFPGFCKRKFYENSLKIIRPEHLEKYISKPSETHIQNTRHDLECIFKEIRIKEIQYKKIKKINDLLRNNIHYQNIFIDAYQRYDFLHSFWMEIIFKNWLVKLD</sequence>
<evidence type="ECO:0000313" key="2">
    <source>
        <dbReference type="Proteomes" id="UP000193944"/>
    </source>
</evidence>
<dbReference type="AlphaFoldDB" id="A0A1Y1WQC5"/>
<organism evidence="1 2">
    <name type="scientific">Anaeromyces robustus</name>
    <dbReference type="NCBI Taxonomy" id="1754192"/>
    <lineage>
        <taxon>Eukaryota</taxon>
        <taxon>Fungi</taxon>
        <taxon>Fungi incertae sedis</taxon>
        <taxon>Chytridiomycota</taxon>
        <taxon>Chytridiomycota incertae sedis</taxon>
        <taxon>Neocallimastigomycetes</taxon>
        <taxon>Neocallimastigales</taxon>
        <taxon>Neocallimastigaceae</taxon>
        <taxon>Anaeromyces</taxon>
    </lineage>
</organism>
<reference evidence="1 2" key="2">
    <citation type="submission" date="2016-08" db="EMBL/GenBank/DDBJ databases">
        <title>Pervasive Adenine N6-methylation of Active Genes in Fungi.</title>
        <authorList>
            <consortium name="DOE Joint Genome Institute"/>
            <person name="Mondo S.J."/>
            <person name="Dannebaum R.O."/>
            <person name="Kuo R.C."/>
            <person name="Labutti K."/>
            <person name="Haridas S."/>
            <person name="Kuo A."/>
            <person name="Salamov A."/>
            <person name="Ahrendt S.R."/>
            <person name="Lipzen A."/>
            <person name="Sullivan W."/>
            <person name="Andreopoulos W.B."/>
            <person name="Clum A."/>
            <person name="Lindquist E."/>
            <person name="Daum C."/>
            <person name="Ramamoorthy G.K."/>
            <person name="Gryganskyi A."/>
            <person name="Culley D."/>
            <person name="Magnuson J.K."/>
            <person name="James T.Y."/>
            <person name="O'Malley M.A."/>
            <person name="Stajich J.E."/>
            <person name="Spatafora J.W."/>
            <person name="Visel A."/>
            <person name="Grigoriev I.V."/>
        </authorList>
    </citation>
    <scope>NUCLEOTIDE SEQUENCE [LARGE SCALE GENOMIC DNA]</scope>
    <source>
        <strain evidence="1 2">S4</strain>
    </source>
</reference>
<gene>
    <name evidence="1" type="ORF">BCR32DRAFT_249317</name>
</gene>
<comment type="caution">
    <text evidence="1">The sequence shown here is derived from an EMBL/GenBank/DDBJ whole genome shotgun (WGS) entry which is preliminary data.</text>
</comment>